<dbReference type="AlphaFoldDB" id="H6QRB4"/>
<dbReference type="VEuPathDB" id="FungiDB:PGTG_21435"/>
<gene>
    <name evidence="1" type="ORF">PGTG_21435</name>
</gene>
<dbReference type="Proteomes" id="UP000008783">
    <property type="component" value="Unassembled WGS sequence"/>
</dbReference>
<evidence type="ECO:0000313" key="2">
    <source>
        <dbReference type="Proteomes" id="UP000008783"/>
    </source>
</evidence>
<keyword evidence="2" id="KW-1185">Reference proteome</keyword>
<dbReference type="InParanoid" id="H6QRB4"/>
<dbReference type="EMBL" id="DS178280">
    <property type="protein sequence ID" value="EHS63105.1"/>
    <property type="molecule type" value="Genomic_DNA"/>
</dbReference>
<protein>
    <submittedName>
        <fullName evidence="1">Uncharacterized protein</fullName>
    </submittedName>
</protein>
<sequence length="92" mass="10225">MSGIARVYGKEAVVVLIAATSLCLKHSRRLNINLVCEDENVGQWKLFEGQSKPQLLVRVKLVIRHASNPVIANWGAGSEDLFLQTNLQRGVR</sequence>
<dbReference type="HOGENOM" id="CLU_2414360_0_0_1"/>
<evidence type="ECO:0000313" key="1">
    <source>
        <dbReference type="EMBL" id="EHS63105.1"/>
    </source>
</evidence>
<name>H6QRB4_PUCGT</name>
<accession>H6QRB4</accession>
<reference evidence="2" key="1">
    <citation type="journal article" date="2011" name="Proc. Natl. Acad. Sci. U.S.A.">
        <title>Obligate biotrophy features unraveled by the genomic analysis of rust fungi.</title>
        <authorList>
            <person name="Duplessis S."/>
            <person name="Cuomo C.A."/>
            <person name="Lin Y.-C."/>
            <person name="Aerts A."/>
            <person name="Tisserant E."/>
            <person name="Veneault-Fourrey C."/>
            <person name="Joly D.L."/>
            <person name="Hacquard S."/>
            <person name="Amselem J."/>
            <person name="Cantarel B.L."/>
            <person name="Chiu R."/>
            <person name="Coutinho P.M."/>
            <person name="Feau N."/>
            <person name="Field M."/>
            <person name="Frey P."/>
            <person name="Gelhaye E."/>
            <person name="Goldberg J."/>
            <person name="Grabherr M.G."/>
            <person name="Kodira C.D."/>
            <person name="Kohler A."/>
            <person name="Kuees U."/>
            <person name="Lindquist E.A."/>
            <person name="Lucas S.M."/>
            <person name="Mago R."/>
            <person name="Mauceli E."/>
            <person name="Morin E."/>
            <person name="Murat C."/>
            <person name="Pangilinan J.L."/>
            <person name="Park R."/>
            <person name="Pearson M."/>
            <person name="Quesneville H."/>
            <person name="Rouhier N."/>
            <person name="Sakthikumar S."/>
            <person name="Salamov A.A."/>
            <person name="Schmutz J."/>
            <person name="Selles B."/>
            <person name="Shapiro H."/>
            <person name="Tanguay P."/>
            <person name="Tuskan G.A."/>
            <person name="Henrissat B."/>
            <person name="Van de Peer Y."/>
            <person name="Rouze P."/>
            <person name="Ellis J.G."/>
            <person name="Dodds P.N."/>
            <person name="Schein J.E."/>
            <person name="Zhong S."/>
            <person name="Hamelin R.C."/>
            <person name="Grigoriev I.V."/>
            <person name="Szabo L.J."/>
            <person name="Martin F."/>
        </authorList>
    </citation>
    <scope>NUCLEOTIDE SEQUENCE [LARGE SCALE GENOMIC DNA]</scope>
    <source>
        <strain evidence="2">CRL 75-36-700-3 / race SCCL</strain>
    </source>
</reference>
<dbReference type="GeneID" id="13540554"/>
<dbReference type="KEGG" id="pgr:PGTG_21435"/>
<organism evidence="1 2">
    <name type="scientific">Puccinia graminis f. sp. tritici (strain CRL 75-36-700-3 / race SCCL)</name>
    <name type="common">Black stem rust fungus</name>
    <dbReference type="NCBI Taxonomy" id="418459"/>
    <lineage>
        <taxon>Eukaryota</taxon>
        <taxon>Fungi</taxon>
        <taxon>Dikarya</taxon>
        <taxon>Basidiomycota</taxon>
        <taxon>Pucciniomycotina</taxon>
        <taxon>Pucciniomycetes</taxon>
        <taxon>Pucciniales</taxon>
        <taxon>Pucciniaceae</taxon>
        <taxon>Puccinia</taxon>
    </lineage>
</organism>
<dbReference type="RefSeq" id="XP_003889966.1">
    <property type="nucleotide sequence ID" value="XM_003889917.1"/>
</dbReference>
<proteinExistence type="predicted"/>